<dbReference type="GO" id="GO:0006412">
    <property type="term" value="P:translation"/>
    <property type="evidence" value="ECO:0007669"/>
    <property type="project" value="InterPro"/>
</dbReference>
<keyword evidence="2 6" id="KW-0689">Ribosomal protein</keyword>
<protein>
    <submittedName>
        <fullName evidence="6">60S ribosomal protein L18</fullName>
    </submittedName>
</protein>
<dbReference type="GO" id="GO:0022625">
    <property type="term" value="C:cytosolic large ribosomal subunit"/>
    <property type="evidence" value="ECO:0007669"/>
    <property type="project" value="TreeGrafter"/>
</dbReference>
<feature type="region of interest" description="Disordered" evidence="4">
    <location>
        <begin position="152"/>
        <end position="178"/>
    </location>
</feature>
<sequence length="178" mass="20035">MSIYHKTHELKRRTIRRCPKSKNIYLRSVQAAFDYAAKNLTEAKFATRIAKRLSLSRNNRPVMSISNIQRHIEEGKIAVVAATITNDERLMVCPKLTICALKFTQTAKARIEKAGGKCMTFDELLLQNPTGNNCQMLQGERTGRKEYKKFGAAGLPHSKVQQKGEMKGRKGARGPGSW</sequence>
<dbReference type="AlphaFoldDB" id="A0A146KFX2"/>
<evidence type="ECO:0000256" key="4">
    <source>
        <dbReference type="SAM" id="MobiDB-lite"/>
    </source>
</evidence>
<name>A0A146KFX2_9EUKA</name>
<dbReference type="PANTHER" id="PTHR10934:SF2">
    <property type="entry name" value="LARGE RIBOSOMAL SUBUNIT PROTEIN EL18"/>
    <property type="match status" value="1"/>
</dbReference>
<keyword evidence="3" id="KW-0687">Ribonucleoprotein</keyword>
<dbReference type="GO" id="GO:0003723">
    <property type="term" value="F:RNA binding"/>
    <property type="evidence" value="ECO:0007669"/>
    <property type="project" value="TreeGrafter"/>
</dbReference>
<dbReference type="EMBL" id="GDID01002071">
    <property type="protein sequence ID" value="JAP94535.1"/>
    <property type="molecule type" value="Transcribed_RNA"/>
</dbReference>
<proteinExistence type="inferred from homology"/>
<evidence type="ECO:0000256" key="1">
    <source>
        <dbReference type="ARBA" id="ARBA00006815"/>
    </source>
</evidence>
<evidence type="ECO:0000256" key="3">
    <source>
        <dbReference type="ARBA" id="ARBA00023274"/>
    </source>
</evidence>
<gene>
    <name evidence="6" type="ORF">TPC1_12779</name>
</gene>
<dbReference type="PANTHER" id="PTHR10934">
    <property type="entry name" value="60S RIBOSOMAL PROTEIN L18"/>
    <property type="match status" value="1"/>
</dbReference>
<evidence type="ECO:0000313" key="6">
    <source>
        <dbReference type="EMBL" id="JAP94535.1"/>
    </source>
</evidence>
<reference evidence="6" key="1">
    <citation type="submission" date="2015-07" db="EMBL/GenBank/DDBJ databases">
        <title>Adaptation to a free-living lifestyle via gene acquisitions in the diplomonad Trepomonas sp. PC1.</title>
        <authorList>
            <person name="Xu F."/>
            <person name="Jerlstrom-Hultqvist J."/>
            <person name="Kolisko M."/>
            <person name="Simpson A.G.B."/>
            <person name="Roger A.J."/>
            <person name="Svard S.G."/>
            <person name="Andersson J.O."/>
        </authorList>
    </citation>
    <scope>NUCLEOTIDE SEQUENCE</scope>
    <source>
        <strain evidence="6">PC1</strain>
    </source>
</reference>
<organism evidence="6">
    <name type="scientific">Trepomonas sp. PC1</name>
    <dbReference type="NCBI Taxonomy" id="1076344"/>
    <lineage>
        <taxon>Eukaryota</taxon>
        <taxon>Metamonada</taxon>
        <taxon>Diplomonadida</taxon>
        <taxon>Hexamitidae</taxon>
        <taxon>Hexamitinae</taxon>
        <taxon>Trepomonas</taxon>
    </lineage>
</organism>
<accession>A0A146KFX2</accession>
<dbReference type="InterPro" id="IPR000039">
    <property type="entry name" value="Ribosomal_eL18"/>
</dbReference>
<dbReference type="SUPFAM" id="SSF52080">
    <property type="entry name" value="Ribosomal proteins L15p and L18e"/>
    <property type="match status" value="1"/>
</dbReference>
<dbReference type="InterPro" id="IPR021131">
    <property type="entry name" value="Ribosomal_uL15/eL18"/>
</dbReference>
<dbReference type="InterPro" id="IPR036227">
    <property type="entry name" value="Ribosomal_uL15/eL18_sf"/>
</dbReference>
<comment type="similarity">
    <text evidence="1">Belongs to the eukaryotic ribosomal protein eL18 family.</text>
</comment>
<dbReference type="Pfam" id="PF17135">
    <property type="entry name" value="Ribosomal_L18"/>
    <property type="match status" value="1"/>
</dbReference>
<feature type="domain" description="Large ribosomal subunit protein uL15/eL18" evidence="5">
    <location>
        <begin position="7"/>
        <end position="174"/>
    </location>
</feature>
<dbReference type="GO" id="GO:0003735">
    <property type="term" value="F:structural constituent of ribosome"/>
    <property type="evidence" value="ECO:0007669"/>
    <property type="project" value="InterPro"/>
</dbReference>
<evidence type="ECO:0000256" key="2">
    <source>
        <dbReference type="ARBA" id="ARBA00022980"/>
    </source>
</evidence>
<evidence type="ECO:0000259" key="5">
    <source>
        <dbReference type="Pfam" id="PF17135"/>
    </source>
</evidence>
<dbReference type="Gene3D" id="3.100.10.10">
    <property type="match status" value="1"/>
</dbReference>